<sequence>MQASGFFHPCSEKRGGLYLSQVQIKVAQNTAGSQASRHDCHHETESRRVFSRFSLDAVTAAAGAAIEMKCVSSVKANVPAPSGEQSL</sequence>
<evidence type="ECO:0000313" key="1">
    <source>
        <dbReference type="EMBL" id="KAG5213641.1"/>
    </source>
</evidence>
<protein>
    <submittedName>
        <fullName evidence="1">Uncharacterized protein</fullName>
    </submittedName>
</protein>
<accession>A0A836AB25</accession>
<evidence type="ECO:0000313" key="2">
    <source>
        <dbReference type="Proteomes" id="UP000664991"/>
    </source>
</evidence>
<proteinExistence type="predicted"/>
<dbReference type="EMBL" id="JAEMGP010000002">
    <property type="protein sequence ID" value="KAG5213641.1"/>
    <property type="molecule type" value="Genomic_DNA"/>
</dbReference>
<dbReference type="Proteomes" id="UP000664991">
    <property type="component" value="Unassembled WGS sequence"/>
</dbReference>
<gene>
    <name evidence="1" type="ORF">JEQ12_009427</name>
</gene>
<organism evidence="1 2">
    <name type="scientific">Ovis aries</name>
    <name type="common">Sheep</name>
    <dbReference type="NCBI Taxonomy" id="9940"/>
    <lineage>
        <taxon>Eukaryota</taxon>
        <taxon>Metazoa</taxon>
        <taxon>Chordata</taxon>
        <taxon>Craniata</taxon>
        <taxon>Vertebrata</taxon>
        <taxon>Euteleostomi</taxon>
        <taxon>Mammalia</taxon>
        <taxon>Eutheria</taxon>
        <taxon>Laurasiatheria</taxon>
        <taxon>Artiodactyla</taxon>
        <taxon>Ruminantia</taxon>
        <taxon>Pecora</taxon>
        <taxon>Bovidae</taxon>
        <taxon>Caprinae</taxon>
        <taxon>Ovis</taxon>
    </lineage>
</organism>
<name>A0A836AB25_SHEEP</name>
<reference evidence="1 2" key="1">
    <citation type="submission" date="2020-12" db="EMBL/GenBank/DDBJ databases">
        <title>De novo assembly of Tibetan sheep genome.</title>
        <authorList>
            <person name="Li X."/>
        </authorList>
    </citation>
    <scope>NUCLEOTIDE SEQUENCE [LARGE SCALE GENOMIC DNA]</scope>
    <source>
        <tissue evidence="1">Heart</tissue>
    </source>
</reference>
<comment type="caution">
    <text evidence="1">The sequence shown here is derived from an EMBL/GenBank/DDBJ whole genome shotgun (WGS) entry which is preliminary data.</text>
</comment>
<dbReference type="AlphaFoldDB" id="A0A836AB25"/>